<dbReference type="PANTHER" id="PTHR23282">
    <property type="entry name" value="APICAL ENDOSOMAL GLYCOPROTEIN PRECURSOR"/>
    <property type="match status" value="1"/>
</dbReference>
<protein>
    <recommendedName>
        <fullName evidence="3">MAM domain-containing protein</fullName>
    </recommendedName>
</protein>
<evidence type="ECO:0000313" key="5">
    <source>
        <dbReference type="Proteomes" id="UP001487740"/>
    </source>
</evidence>
<feature type="domain" description="MAM" evidence="3">
    <location>
        <begin position="595"/>
        <end position="765"/>
    </location>
</feature>
<dbReference type="AlphaFoldDB" id="A0AAW0UY90"/>
<dbReference type="Proteomes" id="UP001487740">
    <property type="component" value="Unassembled WGS sequence"/>
</dbReference>
<dbReference type="PANTHER" id="PTHR23282:SF101">
    <property type="entry name" value="MAM DOMAIN-CONTAINING PROTEIN"/>
    <property type="match status" value="1"/>
</dbReference>
<evidence type="ECO:0000256" key="1">
    <source>
        <dbReference type="SAM" id="MobiDB-lite"/>
    </source>
</evidence>
<dbReference type="SUPFAM" id="SSF49899">
    <property type="entry name" value="Concanavalin A-like lectins/glucanases"/>
    <property type="match status" value="4"/>
</dbReference>
<dbReference type="CDD" id="cd06263">
    <property type="entry name" value="MAM"/>
    <property type="match status" value="3"/>
</dbReference>
<feature type="chain" id="PRO_5044717178" description="MAM domain-containing protein" evidence="2">
    <location>
        <begin position="26"/>
        <end position="777"/>
    </location>
</feature>
<evidence type="ECO:0000259" key="3">
    <source>
        <dbReference type="PROSITE" id="PS50060"/>
    </source>
</evidence>
<feature type="domain" description="MAM" evidence="3">
    <location>
        <begin position="412"/>
        <end position="585"/>
    </location>
</feature>
<dbReference type="SMART" id="SM00137">
    <property type="entry name" value="MAM"/>
    <property type="match status" value="4"/>
</dbReference>
<dbReference type="GO" id="GO:0016020">
    <property type="term" value="C:membrane"/>
    <property type="evidence" value="ECO:0007669"/>
    <property type="project" value="InterPro"/>
</dbReference>
<feature type="region of interest" description="Disordered" evidence="1">
    <location>
        <begin position="25"/>
        <end position="49"/>
    </location>
</feature>
<sequence>MRGAGNLLAATVVVVLVSSLVVGKAGEETPSQDKKKVEPRGKRQTEGIAPGICDFGSAGASTWCSWSSPGPDAASRVENEGAPEAWTLSTGINSLWVGGPFNDTTGDDRGGYAFHETSSTPSKLAPLAVMESEMQGPTGPNGKCLKFWYFLDGLSASELRVKVRKRGEGKAVTIWKTNDLTRGDWREAQALYTFTDNHTIMVEAVPAGAGDPFNIFRGHIAVDDLGTRPGQECIGLCSFEGGMCDWNNVRTDDFDWMLGRGTQNPITGPPRDRSSSQGEALGGAYVFLDSSFPRRPGDVGRLESIEFQATDPNNPPCMRFYTYMAGRGVGRLRVLLEDVVTRKQQIMWALQGHQGTRWVQGQLPLSSGTPFKVVFEGTVGKPRLGDIALDDITIVSGPCATLPPAAMPPASGDCTFEEDTCGWSNPGTNQRVDNLQFLRVRAAEFAFPTTDHSTGSRQGFYMKLESPARKQEGDHAWLLSPIMQGDGQAKCLSFWYLMFEPLGEVEPNLGSLSAFMLREGSSGALILTPVWTLHNFQGLTWFFAQTPLRAEGDFQVVIEAVWGASNSSGMLAIDDISVFDGNCRTVPEAAVVRAGDCTFTRGSCGWTNLTSDRDFTWTLASAVRRPLNMHDHTYGAPAGYIYFDVFNLGGRTQRLQLVSPVVEPMPDRSPLCFTFWFAGFGADPNTSLSIYLRPSQLRSFPEQLLTDLSSDIRVWSHILGDPVGWIFGQVQLLASTRFQVVFEGVSFNGGFTLDDFKVYAGTCTKRPRDSSLSFSHS</sequence>
<feature type="compositionally biased region" description="Basic and acidic residues" evidence="1">
    <location>
        <begin position="25"/>
        <end position="45"/>
    </location>
</feature>
<evidence type="ECO:0000313" key="4">
    <source>
        <dbReference type="EMBL" id="KAK8404995.1"/>
    </source>
</evidence>
<dbReference type="Pfam" id="PF00629">
    <property type="entry name" value="MAM"/>
    <property type="match status" value="4"/>
</dbReference>
<evidence type="ECO:0000256" key="2">
    <source>
        <dbReference type="SAM" id="SignalP"/>
    </source>
</evidence>
<dbReference type="Gene3D" id="2.60.120.200">
    <property type="match status" value="4"/>
</dbReference>
<dbReference type="PROSITE" id="PS50060">
    <property type="entry name" value="MAM_2"/>
    <property type="match status" value="4"/>
</dbReference>
<comment type="caution">
    <text evidence="4">The sequence shown here is derived from an EMBL/GenBank/DDBJ whole genome shotgun (WGS) entry which is preliminary data.</text>
</comment>
<keyword evidence="5" id="KW-1185">Reference proteome</keyword>
<dbReference type="EMBL" id="JARAKH010000003">
    <property type="protein sequence ID" value="KAK8404995.1"/>
    <property type="molecule type" value="Genomic_DNA"/>
</dbReference>
<gene>
    <name evidence="4" type="ORF">O3P69_001520</name>
</gene>
<dbReference type="InterPro" id="IPR051560">
    <property type="entry name" value="MAM_domain-containing"/>
</dbReference>
<dbReference type="InterPro" id="IPR013320">
    <property type="entry name" value="ConA-like_dom_sf"/>
</dbReference>
<feature type="domain" description="MAM" evidence="3">
    <location>
        <begin position="235"/>
        <end position="401"/>
    </location>
</feature>
<accession>A0AAW0UY90</accession>
<feature type="domain" description="MAM" evidence="3">
    <location>
        <begin position="51"/>
        <end position="235"/>
    </location>
</feature>
<keyword evidence="2" id="KW-0732">Signal</keyword>
<dbReference type="InterPro" id="IPR000998">
    <property type="entry name" value="MAM_dom"/>
</dbReference>
<organism evidence="4 5">
    <name type="scientific">Scylla paramamosain</name>
    <name type="common">Mud crab</name>
    <dbReference type="NCBI Taxonomy" id="85552"/>
    <lineage>
        <taxon>Eukaryota</taxon>
        <taxon>Metazoa</taxon>
        <taxon>Ecdysozoa</taxon>
        <taxon>Arthropoda</taxon>
        <taxon>Crustacea</taxon>
        <taxon>Multicrustacea</taxon>
        <taxon>Malacostraca</taxon>
        <taxon>Eumalacostraca</taxon>
        <taxon>Eucarida</taxon>
        <taxon>Decapoda</taxon>
        <taxon>Pleocyemata</taxon>
        <taxon>Brachyura</taxon>
        <taxon>Eubrachyura</taxon>
        <taxon>Portunoidea</taxon>
        <taxon>Portunidae</taxon>
        <taxon>Portuninae</taxon>
        <taxon>Scylla</taxon>
    </lineage>
</organism>
<reference evidence="4 5" key="1">
    <citation type="submission" date="2023-03" db="EMBL/GenBank/DDBJ databases">
        <title>High-quality genome of Scylla paramamosain provides insights in environmental adaptation.</title>
        <authorList>
            <person name="Zhang L."/>
        </authorList>
    </citation>
    <scope>NUCLEOTIDE SEQUENCE [LARGE SCALE GENOMIC DNA]</scope>
    <source>
        <strain evidence="4">LZ_2023a</strain>
        <tissue evidence="4">Muscle</tissue>
    </source>
</reference>
<name>A0AAW0UY90_SCYPA</name>
<dbReference type="EMBL" id="JARAKH010000003">
    <property type="protein sequence ID" value="KAK8404996.1"/>
    <property type="molecule type" value="Genomic_DNA"/>
</dbReference>
<feature type="signal peptide" evidence="2">
    <location>
        <begin position="1"/>
        <end position="25"/>
    </location>
</feature>
<proteinExistence type="predicted"/>